<dbReference type="CDD" id="cd00156">
    <property type="entry name" value="REC"/>
    <property type="match status" value="1"/>
</dbReference>
<dbReference type="CDD" id="cd01949">
    <property type="entry name" value="GGDEF"/>
    <property type="match status" value="1"/>
</dbReference>
<gene>
    <name evidence="7" type="ORF">PTD2_14024</name>
</gene>
<dbReference type="RefSeq" id="WP_009837816.1">
    <property type="nucleotide sequence ID" value="NZ_AAOH01000002.1"/>
</dbReference>
<evidence type="ECO:0000259" key="3">
    <source>
        <dbReference type="PROSITE" id="PS50110"/>
    </source>
</evidence>
<dbReference type="InterPro" id="IPR035965">
    <property type="entry name" value="PAS-like_dom_sf"/>
</dbReference>
<dbReference type="Proteomes" id="UP000006201">
    <property type="component" value="Unassembled WGS sequence"/>
</dbReference>
<dbReference type="HOGENOM" id="CLU_000445_70_50_6"/>
<accession>A4C7I9</accession>
<evidence type="ECO:0000256" key="2">
    <source>
        <dbReference type="PROSITE-ProRule" id="PRU00169"/>
    </source>
</evidence>
<feature type="domain" description="EAL" evidence="5">
    <location>
        <begin position="579"/>
        <end position="828"/>
    </location>
</feature>
<dbReference type="PROSITE" id="PS50887">
    <property type="entry name" value="GGDEF"/>
    <property type="match status" value="1"/>
</dbReference>
<keyword evidence="8" id="KW-1185">Reference proteome</keyword>
<reference evidence="7 8" key="1">
    <citation type="submission" date="2006-02" db="EMBL/GenBank/DDBJ databases">
        <authorList>
            <person name="Moran M.A."/>
            <person name="Kjelleberg S."/>
            <person name="Egan S."/>
            <person name="Saunders N."/>
            <person name="Thomas T."/>
            <person name="Ferriera S."/>
            <person name="Johnson J."/>
            <person name="Kravitz S."/>
            <person name="Halpern A."/>
            <person name="Remington K."/>
            <person name="Beeson K."/>
            <person name="Tran B."/>
            <person name="Rogers Y.-H."/>
            <person name="Friedman R."/>
            <person name="Venter J.C."/>
        </authorList>
    </citation>
    <scope>NUCLEOTIDE SEQUENCE [LARGE SCALE GENOMIC DNA]</scope>
    <source>
        <strain evidence="7 8">D2</strain>
    </source>
</reference>
<evidence type="ECO:0000259" key="6">
    <source>
        <dbReference type="PROSITE" id="PS50887"/>
    </source>
</evidence>
<dbReference type="GO" id="GO:0006355">
    <property type="term" value="P:regulation of DNA-templated transcription"/>
    <property type="evidence" value="ECO:0007669"/>
    <property type="project" value="InterPro"/>
</dbReference>
<dbReference type="NCBIfam" id="TIGR00229">
    <property type="entry name" value="sensory_box"/>
    <property type="match status" value="1"/>
</dbReference>
<dbReference type="NCBIfam" id="TIGR00254">
    <property type="entry name" value="GGDEF"/>
    <property type="match status" value="1"/>
</dbReference>
<name>A4C7I9_9GAMM</name>
<evidence type="ECO:0000259" key="5">
    <source>
        <dbReference type="PROSITE" id="PS50883"/>
    </source>
</evidence>
<evidence type="ECO:0000256" key="1">
    <source>
        <dbReference type="ARBA" id="ARBA00001946"/>
    </source>
</evidence>
<dbReference type="InterPro" id="IPR035919">
    <property type="entry name" value="EAL_sf"/>
</dbReference>
<dbReference type="CDD" id="cd00130">
    <property type="entry name" value="PAS"/>
    <property type="match status" value="1"/>
</dbReference>
<dbReference type="InterPro" id="IPR001789">
    <property type="entry name" value="Sig_transdc_resp-reg_receiver"/>
</dbReference>
<dbReference type="SMART" id="SM00052">
    <property type="entry name" value="EAL"/>
    <property type="match status" value="1"/>
</dbReference>
<dbReference type="GO" id="GO:0003824">
    <property type="term" value="F:catalytic activity"/>
    <property type="evidence" value="ECO:0007669"/>
    <property type="project" value="UniProtKB-ARBA"/>
</dbReference>
<dbReference type="Gene3D" id="3.40.50.2300">
    <property type="match status" value="2"/>
</dbReference>
<evidence type="ECO:0000259" key="4">
    <source>
        <dbReference type="PROSITE" id="PS50112"/>
    </source>
</evidence>
<dbReference type="InterPro" id="IPR013767">
    <property type="entry name" value="PAS_fold"/>
</dbReference>
<sequence>MSGQLKLLLINSNLKQRNLIKRALLPLNVFELLEVRDSRSALTLLKQHAVDLIITGLDIGKIDGWRFARMVRSGLLKTPKNTPILLTPPTYCERIAETTARAYGIDAVLAYEQINKLPRVLANVLSSHLTKSSRLELLLVEPETPDAEQISYFLRESFHITHVTNEKVAIELFGQHHFAIVLIDTIHNKIDAQNLVQRLLATKPNQAVVMIIDNQEADFAEQLLLSGVTDFARTPYNESLLNRICHQAARREDFMASYAEFAEKVEQLSQSQSRYKELYSAHQRILQHLNTVVLELNSAGQILFINPAWEKLTGLSLKQVINKPLAEFCSPETQALVSNAVSQIMLGQIQQKKFELKLQHQHGHAVWAECRMQSIVVNKVTVGVTASIDNIHERKQAELQLHHLAHHDTLTKLHNRYYFDLKLNQLCKDTEDSNAQHALIYIDLDHFKIINDSQGHHQGDIVLKQIAKTFQKNLHEGSTICRIGGDEFAVILENVELLEAHLIAEGLCHAVENYQFQAPGQQYSISCSIGLTLITANNSDASECLKQSDIALYVAKNRGRNLVHCYTYEDADSNKKLAELAWAHQVRSAMLQDQLEIHFQPIWGFKEQQVAYFEALSRLRVDGQLIYPNRFIPALELIADINLLDHCVVKKAIAYAGQSTTLNKIAINLSAQAFSDEGLLTTIEEALKSQKVDPTRIVFEITESASISNLTATRLMIEKLNQLGCSFSIDDFGTGFSTFSYLKQLPANQVKIDGSFVKDMINDPIDKALVNAIKDISHSLQKTCVAEFVENKETFDSLRKIGVDYAQGYLISRPLPFKGISQAIKKINADKTFD</sequence>
<dbReference type="PROSITE" id="PS50112">
    <property type="entry name" value="PAS"/>
    <property type="match status" value="1"/>
</dbReference>
<dbReference type="InterPro" id="IPR029787">
    <property type="entry name" value="Nucleotide_cyclase"/>
</dbReference>
<protein>
    <submittedName>
        <fullName evidence="7">Putative orphan protein putative sensory-box domain</fullName>
    </submittedName>
</protein>
<dbReference type="InterPro" id="IPR011006">
    <property type="entry name" value="CheY-like_superfamily"/>
</dbReference>
<organism evidence="7 8">
    <name type="scientific">Pseudoalteromonas tunicata D2</name>
    <dbReference type="NCBI Taxonomy" id="87626"/>
    <lineage>
        <taxon>Bacteria</taxon>
        <taxon>Pseudomonadati</taxon>
        <taxon>Pseudomonadota</taxon>
        <taxon>Gammaproteobacteria</taxon>
        <taxon>Alteromonadales</taxon>
        <taxon>Pseudoalteromonadaceae</taxon>
        <taxon>Pseudoalteromonas</taxon>
    </lineage>
</organism>
<dbReference type="InterPro" id="IPR043128">
    <property type="entry name" value="Rev_trsase/Diguanyl_cyclase"/>
</dbReference>
<dbReference type="Gene3D" id="3.20.20.450">
    <property type="entry name" value="EAL domain"/>
    <property type="match status" value="1"/>
</dbReference>
<dbReference type="FunFam" id="3.30.70.270:FF:000001">
    <property type="entry name" value="Diguanylate cyclase domain protein"/>
    <property type="match status" value="1"/>
</dbReference>
<dbReference type="SUPFAM" id="SSF55785">
    <property type="entry name" value="PYP-like sensor domain (PAS domain)"/>
    <property type="match status" value="1"/>
</dbReference>
<dbReference type="SMART" id="SM00091">
    <property type="entry name" value="PAS"/>
    <property type="match status" value="1"/>
</dbReference>
<comment type="caution">
    <text evidence="2">Lacks conserved residue(s) required for the propagation of feature annotation.</text>
</comment>
<feature type="domain" description="PAS" evidence="4">
    <location>
        <begin position="278"/>
        <end position="348"/>
    </location>
</feature>
<dbReference type="OrthoDB" id="9816034at2"/>
<keyword evidence="2" id="KW-0597">Phosphoprotein</keyword>
<dbReference type="InterPro" id="IPR000014">
    <property type="entry name" value="PAS"/>
</dbReference>
<dbReference type="InterPro" id="IPR000160">
    <property type="entry name" value="GGDEF_dom"/>
</dbReference>
<comment type="caution">
    <text evidence="7">The sequence shown here is derived from an EMBL/GenBank/DDBJ whole genome shotgun (WGS) entry which is preliminary data.</text>
</comment>
<evidence type="ECO:0000313" key="7">
    <source>
        <dbReference type="EMBL" id="EAR29943.1"/>
    </source>
</evidence>
<dbReference type="eggNOG" id="COG5001">
    <property type="taxonomic scope" value="Bacteria"/>
</dbReference>
<dbReference type="InterPro" id="IPR001633">
    <property type="entry name" value="EAL_dom"/>
</dbReference>
<feature type="modified residue" description="4-aspartylphosphate" evidence="2">
    <location>
        <position position="184"/>
    </location>
</feature>
<dbReference type="SMART" id="SM00267">
    <property type="entry name" value="GGDEF"/>
    <property type="match status" value="1"/>
</dbReference>
<dbReference type="Pfam" id="PF00990">
    <property type="entry name" value="GGDEF"/>
    <property type="match status" value="1"/>
</dbReference>
<dbReference type="SUPFAM" id="SSF55073">
    <property type="entry name" value="Nucleotide cyclase"/>
    <property type="match status" value="1"/>
</dbReference>
<dbReference type="PANTHER" id="PTHR44757">
    <property type="entry name" value="DIGUANYLATE CYCLASE DGCP"/>
    <property type="match status" value="1"/>
</dbReference>
<dbReference type="AlphaFoldDB" id="A4C7I9"/>
<feature type="domain" description="Response regulatory" evidence="3">
    <location>
        <begin position="6"/>
        <end position="125"/>
    </location>
</feature>
<dbReference type="Pfam" id="PF00989">
    <property type="entry name" value="PAS"/>
    <property type="match status" value="1"/>
</dbReference>
<feature type="domain" description="GGDEF" evidence="6">
    <location>
        <begin position="435"/>
        <end position="568"/>
    </location>
</feature>
<dbReference type="PROSITE" id="PS50110">
    <property type="entry name" value="RESPONSE_REGULATORY"/>
    <property type="match status" value="2"/>
</dbReference>
<dbReference type="GO" id="GO:0000160">
    <property type="term" value="P:phosphorelay signal transduction system"/>
    <property type="evidence" value="ECO:0007669"/>
    <property type="project" value="InterPro"/>
</dbReference>
<dbReference type="STRING" id="87626.PTD2_14024"/>
<dbReference type="Gene3D" id="3.30.70.270">
    <property type="match status" value="1"/>
</dbReference>
<proteinExistence type="predicted"/>
<feature type="domain" description="Response regulatory" evidence="3">
    <location>
        <begin position="136"/>
        <end position="249"/>
    </location>
</feature>
<dbReference type="SUPFAM" id="SSF52172">
    <property type="entry name" value="CheY-like"/>
    <property type="match status" value="2"/>
</dbReference>
<comment type="cofactor">
    <cofactor evidence="1">
        <name>Mg(2+)</name>
        <dbReference type="ChEBI" id="CHEBI:18420"/>
    </cofactor>
</comment>
<dbReference type="SUPFAM" id="SSF141868">
    <property type="entry name" value="EAL domain-like"/>
    <property type="match status" value="1"/>
</dbReference>
<dbReference type="Gene3D" id="3.30.450.20">
    <property type="entry name" value="PAS domain"/>
    <property type="match status" value="1"/>
</dbReference>
<dbReference type="Pfam" id="PF00563">
    <property type="entry name" value="EAL"/>
    <property type="match status" value="1"/>
</dbReference>
<dbReference type="EMBL" id="AAOH01000002">
    <property type="protein sequence ID" value="EAR29943.1"/>
    <property type="molecule type" value="Genomic_DNA"/>
</dbReference>
<evidence type="ECO:0000313" key="8">
    <source>
        <dbReference type="Proteomes" id="UP000006201"/>
    </source>
</evidence>
<dbReference type="InterPro" id="IPR052155">
    <property type="entry name" value="Biofilm_reg_signaling"/>
</dbReference>
<dbReference type="CDD" id="cd01948">
    <property type="entry name" value="EAL"/>
    <property type="match status" value="1"/>
</dbReference>
<dbReference type="PANTHER" id="PTHR44757:SF2">
    <property type="entry name" value="BIOFILM ARCHITECTURE MAINTENANCE PROTEIN MBAA"/>
    <property type="match status" value="1"/>
</dbReference>
<dbReference type="PROSITE" id="PS50883">
    <property type="entry name" value="EAL"/>
    <property type="match status" value="1"/>
</dbReference>